<evidence type="ECO:0008006" key="3">
    <source>
        <dbReference type="Google" id="ProtNLM"/>
    </source>
</evidence>
<dbReference type="AlphaFoldDB" id="A0A172YJ67"/>
<proteinExistence type="predicted"/>
<evidence type="ECO:0000313" key="1">
    <source>
        <dbReference type="EMBL" id="ANF59250.1"/>
    </source>
</evidence>
<dbReference type="EMBL" id="CP015243">
    <property type="protein sequence ID" value="ANF59250.1"/>
    <property type="molecule type" value="Genomic_DNA"/>
</dbReference>
<organism evidence="1 2">
    <name type="scientific">Halotalea alkalilenta</name>
    <dbReference type="NCBI Taxonomy" id="376489"/>
    <lineage>
        <taxon>Bacteria</taxon>
        <taxon>Pseudomonadati</taxon>
        <taxon>Pseudomonadota</taxon>
        <taxon>Gammaproteobacteria</taxon>
        <taxon>Oceanospirillales</taxon>
        <taxon>Halomonadaceae</taxon>
        <taxon>Halotalea</taxon>
    </lineage>
</organism>
<reference evidence="1 2" key="1">
    <citation type="submission" date="2016-04" db="EMBL/GenBank/DDBJ databases">
        <title>Complete Genome Sequence of Halotalea alkalilenta IHB B 13600.</title>
        <authorList>
            <person name="Swarnkar M.K."/>
            <person name="Sharma A."/>
            <person name="Kaushal K."/>
            <person name="Soni R."/>
            <person name="Rana S."/>
            <person name="Singh A.K."/>
            <person name="Gulati A."/>
        </authorList>
    </citation>
    <scope>NUCLEOTIDE SEQUENCE [LARGE SCALE GENOMIC DNA]</scope>
    <source>
        <strain evidence="1 2">IHB B 13600</strain>
    </source>
</reference>
<dbReference type="RefSeq" id="WP_064124089.1">
    <property type="nucleotide sequence ID" value="NZ_CP015243.1"/>
</dbReference>
<sequence>MRLVNRSALSVKPTQAFVDWINLLEATEGEDDLNLADVERESTVYLIGEMDTEEALLAYVRERYLDILESELRAWEEDSRLWPETLDWALFERFLRVEHSYLALDLEDDEVLDAQPLDEDEA</sequence>
<dbReference type="KEGG" id="haa:A5892_18790"/>
<keyword evidence="2" id="KW-1185">Reference proteome</keyword>
<dbReference type="STRING" id="376489.A5892_18790"/>
<evidence type="ECO:0000313" key="2">
    <source>
        <dbReference type="Proteomes" id="UP000077875"/>
    </source>
</evidence>
<protein>
    <recommendedName>
        <fullName evidence="3">VacJ</fullName>
    </recommendedName>
</protein>
<accession>A0A172YJ67</accession>
<name>A0A172YJ67_9GAMM</name>
<gene>
    <name evidence="1" type="ORF">A5892_18790</name>
</gene>
<dbReference type="Proteomes" id="UP000077875">
    <property type="component" value="Chromosome"/>
</dbReference>